<feature type="transmembrane region" description="Helical" evidence="2">
    <location>
        <begin position="75"/>
        <end position="97"/>
    </location>
</feature>
<sequence length="561" mass="55585">MPLASSPERLAAPVLSGLIAAMVCLLSALGLAVIPAIAAQAGSGGGMGLLDAILLGLSALVLAHGGSLVLPAGTITGSITLLPLGLTALLAIVAGLAMRRAARSLLLVQDDGRLRPHALRDAATSLALFVAVYAAGIGLLAAMARTPLVQPVIASAVVSALLLALLGGAAGCLAALRRPAHGSIPAVRLLDLIPSPWGALVRALGIALLGLLASGMLACTVMIAVRLSAISALFGQLAPGAVGGAVLTLLQLALLPLAAVWAVVVLLGGTVAIGTGTAISLGGTTTGVLPALPLLAIVPSPGASPWWFWLLALLPVAAIAAGAVRLADGAAAAAPRERWILLLAYPILLIAVILVLASLCAGRIGQEALAELGPQVGTLLLPLTIIVAVTSALTCAICMSPALPWIRGQLTGLRARVEQAEAVERAERPAAQDPAVPMTAAGRERRAAMAAEAAALTAHAEADPASEGTDGEESSAASERPGHGADVAGADDTAPDGTAPDDTAQGAEALESEGAGAVGTEAVGPDAAHDGTGSEALADDPEEPVTRRAPRGPRSPRQGLR</sequence>
<feature type="transmembrane region" description="Helical" evidence="2">
    <location>
        <begin position="279"/>
        <end position="300"/>
    </location>
</feature>
<feature type="transmembrane region" description="Helical" evidence="2">
    <location>
        <begin position="118"/>
        <end position="141"/>
    </location>
</feature>
<dbReference type="InterPro" id="IPR045931">
    <property type="entry name" value="DUF6350"/>
</dbReference>
<accession>A0ABT0QZ52</accession>
<feature type="compositionally biased region" description="Low complexity" evidence="1">
    <location>
        <begin position="448"/>
        <end position="465"/>
    </location>
</feature>
<proteinExistence type="predicted"/>
<feature type="transmembrane region" description="Helical" evidence="2">
    <location>
        <begin position="197"/>
        <end position="225"/>
    </location>
</feature>
<feature type="transmembrane region" description="Helical" evidence="2">
    <location>
        <begin position="379"/>
        <end position="406"/>
    </location>
</feature>
<gene>
    <name evidence="3" type="ORF">Bequi_05475</name>
</gene>
<feature type="transmembrane region" description="Helical" evidence="2">
    <location>
        <begin position="49"/>
        <end position="69"/>
    </location>
</feature>
<dbReference type="Proteomes" id="UP001203761">
    <property type="component" value="Unassembled WGS sequence"/>
</dbReference>
<feature type="compositionally biased region" description="Low complexity" evidence="1">
    <location>
        <begin position="484"/>
        <end position="524"/>
    </location>
</feature>
<protein>
    <submittedName>
        <fullName evidence="3">DUF6350 family protein</fullName>
    </submittedName>
</protein>
<dbReference type="Pfam" id="PF19877">
    <property type="entry name" value="DUF6350"/>
    <property type="match status" value="1"/>
</dbReference>
<evidence type="ECO:0000313" key="4">
    <source>
        <dbReference type="Proteomes" id="UP001203761"/>
    </source>
</evidence>
<feature type="transmembrane region" description="Helical" evidence="2">
    <location>
        <begin position="245"/>
        <end position="267"/>
    </location>
</feature>
<organism evidence="3 4">
    <name type="scientific">Brachybacterium equifaecis</name>
    <dbReference type="NCBI Taxonomy" id="2910770"/>
    <lineage>
        <taxon>Bacteria</taxon>
        <taxon>Bacillati</taxon>
        <taxon>Actinomycetota</taxon>
        <taxon>Actinomycetes</taxon>
        <taxon>Micrococcales</taxon>
        <taxon>Dermabacteraceae</taxon>
        <taxon>Brachybacterium</taxon>
    </lineage>
</organism>
<dbReference type="EMBL" id="JAKNCJ010000002">
    <property type="protein sequence ID" value="MCL6422840.1"/>
    <property type="molecule type" value="Genomic_DNA"/>
</dbReference>
<reference evidence="3" key="1">
    <citation type="submission" date="2022-02" db="EMBL/GenBank/DDBJ databases">
        <authorList>
            <person name="Lee M."/>
            <person name="Kim S.-J."/>
            <person name="Jung M.-Y."/>
        </authorList>
    </citation>
    <scope>NUCLEOTIDE SEQUENCE</scope>
    <source>
        <strain evidence="3">JHP9</strain>
    </source>
</reference>
<evidence type="ECO:0000256" key="2">
    <source>
        <dbReference type="SAM" id="Phobius"/>
    </source>
</evidence>
<feature type="transmembrane region" description="Helical" evidence="2">
    <location>
        <begin position="306"/>
        <end position="327"/>
    </location>
</feature>
<feature type="transmembrane region" description="Helical" evidence="2">
    <location>
        <begin position="12"/>
        <end position="37"/>
    </location>
</feature>
<keyword evidence="4" id="KW-1185">Reference proteome</keyword>
<comment type="caution">
    <text evidence="3">The sequence shown here is derived from an EMBL/GenBank/DDBJ whole genome shotgun (WGS) entry which is preliminary data.</text>
</comment>
<feature type="transmembrane region" description="Helical" evidence="2">
    <location>
        <begin position="339"/>
        <end position="359"/>
    </location>
</feature>
<keyword evidence="2" id="KW-0812">Transmembrane</keyword>
<keyword evidence="2" id="KW-0472">Membrane</keyword>
<evidence type="ECO:0000256" key="1">
    <source>
        <dbReference type="SAM" id="MobiDB-lite"/>
    </source>
</evidence>
<feature type="region of interest" description="Disordered" evidence="1">
    <location>
        <begin position="424"/>
        <end position="561"/>
    </location>
</feature>
<name>A0ABT0QZ52_9MICO</name>
<feature type="transmembrane region" description="Helical" evidence="2">
    <location>
        <begin position="153"/>
        <end position="176"/>
    </location>
</feature>
<evidence type="ECO:0000313" key="3">
    <source>
        <dbReference type="EMBL" id="MCL6422840.1"/>
    </source>
</evidence>
<dbReference type="RefSeq" id="WP_249736954.1">
    <property type="nucleotide sequence ID" value="NZ_JAKNCJ010000002.1"/>
</dbReference>
<keyword evidence="2" id="KW-1133">Transmembrane helix</keyword>